<feature type="region of interest" description="Disordered" evidence="1">
    <location>
        <begin position="188"/>
        <end position="207"/>
    </location>
</feature>
<reference evidence="2" key="1">
    <citation type="journal article" date="2022" name="Genome Biol. Evol.">
        <title>A New Gene Family Diagnostic for Intracellular Biomineralization of Amorphous Ca Carbonates by Cyanobacteria.</title>
        <authorList>
            <person name="Benzerara K."/>
            <person name="Duprat E."/>
            <person name="Bitard-Feildel T."/>
            <person name="Caumes G."/>
            <person name="Cassier-Chauvat C."/>
            <person name="Chauvat F."/>
            <person name="Dezi M."/>
            <person name="Diop S.I."/>
            <person name="Gaschignard G."/>
            <person name="Gorgen S."/>
            <person name="Gugger M."/>
            <person name="Lopez-Garcia P."/>
            <person name="Millet M."/>
            <person name="Skouri-Panet F."/>
            <person name="Moreira D."/>
            <person name="Callebaut I."/>
        </authorList>
    </citation>
    <scope>NUCLEOTIDE SEQUENCE</scope>
    <source>
        <strain evidence="2">G9</strain>
    </source>
</reference>
<reference evidence="2" key="2">
    <citation type="submission" date="2022-01" db="EMBL/GenBank/DDBJ databases">
        <authorList>
            <person name="Zivanovic Y."/>
            <person name="Moreira D."/>
            <person name="Lopez-Garcia P."/>
        </authorList>
    </citation>
    <scope>NUCLEOTIDE SEQUENCE</scope>
    <source>
        <strain evidence="2">G9</strain>
    </source>
</reference>
<feature type="compositionally biased region" description="Pro residues" evidence="1">
    <location>
        <begin position="198"/>
        <end position="207"/>
    </location>
</feature>
<evidence type="ECO:0000256" key="1">
    <source>
        <dbReference type="SAM" id="MobiDB-lite"/>
    </source>
</evidence>
<feature type="region of interest" description="Disordered" evidence="1">
    <location>
        <begin position="31"/>
        <end position="54"/>
    </location>
</feature>
<dbReference type="RefSeq" id="WP_277867804.1">
    <property type="nucleotide sequence ID" value="NZ_JAKKUT010000005.1"/>
</dbReference>
<sequence>MAALRIANLPVRWVITGMTVLGFPLLSNPGYGQTPPPSQPPNVEFVTPTPPPGGSSIYTIEGGKRLMDEAASAVSGQNYTVAAQKLLQARTVMNQLSNYYQSLSSSFLGIDGSASDSSRRRALESAQIRDQATYQLALVYRANNQPELAIPLLVEIIRSQNPTRDLGQKSYQQLLELGFVDIPFPRGGTVPMDTSTPSAPPPVPPQS</sequence>
<keyword evidence="3" id="KW-1185">Reference proteome</keyword>
<dbReference type="EMBL" id="JAKKUT010000005">
    <property type="protein sequence ID" value="MDG2991882.1"/>
    <property type="molecule type" value="Genomic_DNA"/>
</dbReference>
<organism evidence="2 3">
    <name type="scientific">Candidatus Synechococcus calcipolaris G9</name>
    <dbReference type="NCBI Taxonomy" id="1497997"/>
    <lineage>
        <taxon>Bacteria</taxon>
        <taxon>Bacillati</taxon>
        <taxon>Cyanobacteriota</taxon>
        <taxon>Cyanophyceae</taxon>
        <taxon>Synechococcales</taxon>
        <taxon>Synechococcaceae</taxon>
        <taxon>Synechococcus</taxon>
    </lineage>
</organism>
<comment type="caution">
    <text evidence="2">The sequence shown here is derived from an EMBL/GenBank/DDBJ whole genome shotgun (WGS) entry which is preliminary data.</text>
</comment>
<name>A0ABT6F231_9SYNE</name>
<gene>
    <name evidence="2" type="ORF">L3556_13215</name>
</gene>
<evidence type="ECO:0000313" key="2">
    <source>
        <dbReference type="EMBL" id="MDG2991882.1"/>
    </source>
</evidence>
<evidence type="ECO:0000313" key="3">
    <source>
        <dbReference type="Proteomes" id="UP001154265"/>
    </source>
</evidence>
<proteinExistence type="predicted"/>
<dbReference type="Proteomes" id="UP001154265">
    <property type="component" value="Unassembled WGS sequence"/>
</dbReference>
<protein>
    <submittedName>
        <fullName evidence="2">Uncharacterized protein</fullName>
    </submittedName>
</protein>
<accession>A0ABT6F231</accession>